<dbReference type="InterPro" id="IPR041307">
    <property type="entry name" value="WcbI"/>
</dbReference>
<evidence type="ECO:0000313" key="3">
    <source>
        <dbReference type="Proteomes" id="UP001139289"/>
    </source>
</evidence>
<dbReference type="EMBL" id="JAGTTM010000001">
    <property type="protein sequence ID" value="MCC2028631.1"/>
    <property type="molecule type" value="Genomic_DNA"/>
</dbReference>
<dbReference type="AlphaFoldDB" id="A0A9X1RYJ8"/>
<dbReference type="Proteomes" id="UP001139289">
    <property type="component" value="Unassembled WGS sequence"/>
</dbReference>
<evidence type="ECO:0000259" key="1">
    <source>
        <dbReference type="Pfam" id="PF18588"/>
    </source>
</evidence>
<dbReference type="RefSeq" id="WP_227529851.1">
    <property type="nucleotide sequence ID" value="NZ_JAGTTM010000001.1"/>
</dbReference>
<dbReference type="Pfam" id="PF18588">
    <property type="entry name" value="WcbI"/>
    <property type="match status" value="1"/>
</dbReference>
<gene>
    <name evidence="2" type="ORF">KEC56_03675</name>
</gene>
<accession>A0A9X1RYJ8</accession>
<proteinExistence type="predicted"/>
<protein>
    <submittedName>
        <fullName evidence="2">Peptide ABC transporter ATPase</fullName>
    </submittedName>
</protein>
<sequence length="309" mass="33349">MNPNSPDVTTVAPVEPAVLGRRRHYGEFYAITPLPDSFGVVLGNCQAESLRLVMDAEDRRFIRVPPVHEMSADDARRLHEVVAAAHTVVTQPVRDDYHDLPLGTRQVAAATAARVLTVPPVRFAGLHPFQAAIRVPGVDEDPPLVAYHDVRTLAAAAGLPVASALTPDAVRAIGRASVEVLRERERSTHIPVSDLFEAVSGDHMRTVNHPGNAVWLPLGARILDALGAAEGPVDPGRPLLDSVRAPLAPEVIEAWALSDEPQEQWIVEGRPVSDAEVREAHLAWYAEHPGFVAAATARLAPLLTDWRAA</sequence>
<keyword evidence="3" id="KW-1185">Reference proteome</keyword>
<reference evidence="2" key="1">
    <citation type="submission" date="2021-04" db="EMBL/GenBank/DDBJ databases">
        <title>Microbacterium tenobrionis sp. nov. and Microbacterium allomyrinae sp. nov., isolated from larvae of Tenobrio molitor and Allomyrina dichotoma, respectively.</title>
        <authorList>
            <person name="Lee S.D."/>
        </authorList>
    </citation>
    <scope>NUCLEOTIDE SEQUENCE</scope>
    <source>
        <strain evidence="2">YMB-B2</strain>
    </source>
</reference>
<evidence type="ECO:0000313" key="2">
    <source>
        <dbReference type="EMBL" id="MCC2028631.1"/>
    </source>
</evidence>
<comment type="caution">
    <text evidence="2">The sequence shown here is derived from an EMBL/GenBank/DDBJ whole genome shotgun (WGS) entry which is preliminary data.</text>
</comment>
<name>A0A9X1RYJ8_9MICO</name>
<dbReference type="Gene3D" id="3.40.50.12080">
    <property type="match status" value="2"/>
</dbReference>
<feature type="domain" description="Polysaccharide biosynthesis enzyme WcbI" evidence="1">
    <location>
        <begin position="39"/>
        <end position="229"/>
    </location>
</feature>
<organism evidence="2 3">
    <name type="scientific">Microbacterium tenebrionis</name>
    <dbReference type="NCBI Taxonomy" id="2830665"/>
    <lineage>
        <taxon>Bacteria</taxon>
        <taxon>Bacillati</taxon>
        <taxon>Actinomycetota</taxon>
        <taxon>Actinomycetes</taxon>
        <taxon>Micrococcales</taxon>
        <taxon>Microbacteriaceae</taxon>
        <taxon>Microbacterium</taxon>
    </lineage>
</organism>